<evidence type="ECO:0000313" key="3">
    <source>
        <dbReference type="EMBL" id="KPI89091.1"/>
    </source>
</evidence>
<dbReference type="Gene3D" id="1.10.287.1490">
    <property type="match status" value="1"/>
</dbReference>
<feature type="region of interest" description="Disordered" evidence="2">
    <location>
        <begin position="1"/>
        <end position="71"/>
    </location>
</feature>
<feature type="compositionally biased region" description="Low complexity" evidence="2">
    <location>
        <begin position="328"/>
        <end position="342"/>
    </location>
</feature>
<feature type="coiled-coil region" evidence="1">
    <location>
        <begin position="709"/>
        <end position="743"/>
    </location>
</feature>
<dbReference type="AlphaFoldDB" id="A0A0N1PFQ0"/>
<dbReference type="OrthoDB" id="277199at2759"/>
<reference evidence="3 4" key="1">
    <citation type="journal article" date="2015" name="PLoS Pathog.">
        <title>Leptomonas seymouri: Adaptations to the Dixenous Life Cycle Analyzed by Genome Sequencing, Transcriptome Profiling and Co-infection with Leishmania donovani.</title>
        <authorList>
            <person name="Kraeva N."/>
            <person name="Butenko A."/>
            <person name="Hlavacova J."/>
            <person name="Kostygov A."/>
            <person name="Myskova J."/>
            <person name="Grybchuk D."/>
            <person name="Lestinova T."/>
            <person name="Votypka J."/>
            <person name="Volf P."/>
            <person name="Opperdoes F."/>
            <person name="Flegontov P."/>
            <person name="Lukes J."/>
            <person name="Yurchenko V."/>
        </authorList>
    </citation>
    <scope>NUCLEOTIDE SEQUENCE [LARGE SCALE GENOMIC DNA]</scope>
    <source>
        <strain evidence="3 4">ATCC 30220</strain>
    </source>
</reference>
<feature type="region of interest" description="Disordered" evidence="2">
    <location>
        <begin position="282"/>
        <end position="355"/>
    </location>
</feature>
<feature type="coiled-coil region" evidence="1">
    <location>
        <begin position="926"/>
        <end position="965"/>
    </location>
</feature>
<evidence type="ECO:0000256" key="1">
    <source>
        <dbReference type="SAM" id="Coils"/>
    </source>
</evidence>
<comment type="caution">
    <text evidence="3">The sequence shown here is derived from an EMBL/GenBank/DDBJ whole genome shotgun (WGS) entry which is preliminary data.</text>
</comment>
<feature type="region of interest" description="Disordered" evidence="2">
    <location>
        <begin position="469"/>
        <end position="488"/>
    </location>
</feature>
<keyword evidence="4" id="KW-1185">Reference proteome</keyword>
<feature type="coiled-coil region" evidence="1">
    <location>
        <begin position="791"/>
        <end position="818"/>
    </location>
</feature>
<feature type="region of interest" description="Disordered" evidence="2">
    <location>
        <begin position="875"/>
        <end position="923"/>
    </location>
</feature>
<dbReference type="VEuPathDB" id="TriTrypDB:Lsey_0032_0350"/>
<feature type="compositionally biased region" description="Low complexity" evidence="2">
    <location>
        <begin position="37"/>
        <end position="49"/>
    </location>
</feature>
<feature type="compositionally biased region" description="Low complexity" evidence="2">
    <location>
        <begin position="304"/>
        <end position="313"/>
    </location>
</feature>
<gene>
    <name evidence="3" type="ORF">ABL78_1827</name>
</gene>
<evidence type="ECO:0000256" key="2">
    <source>
        <dbReference type="SAM" id="MobiDB-lite"/>
    </source>
</evidence>
<accession>A0A0N1PFQ0</accession>
<name>A0A0N1PFQ0_LEPSE</name>
<proteinExistence type="predicted"/>
<organism evidence="3 4">
    <name type="scientific">Leptomonas seymouri</name>
    <dbReference type="NCBI Taxonomy" id="5684"/>
    <lineage>
        <taxon>Eukaryota</taxon>
        <taxon>Discoba</taxon>
        <taxon>Euglenozoa</taxon>
        <taxon>Kinetoplastea</taxon>
        <taxon>Metakinetoplastina</taxon>
        <taxon>Trypanosomatida</taxon>
        <taxon>Trypanosomatidae</taxon>
        <taxon>Leishmaniinae</taxon>
        <taxon>Leptomonas</taxon>
    </lineage>
</organism>
<sequence length="973" mass="105613">MLSWFSGGADKTPSTAARTPGFHPIVLPTPNTTQAHACTTSTDTAASASPRQAIAPAEPAPVASTATGAEAPVTRISETANSEEALASAASSSFLFSGMEVGKGRRRRPQVSPQRTRSIPSQVEKTRLDADPAAVGHTRQQDCSTQPASSPADLRQRLESFYRLYNPAKLAQVEAILVAYRGREADLFQDLVRRYGPEPVGLSVAHLSELLPYKSQRPGSAPSESEVSAFRFISATAETGAEATAWAAAPITEEAPPVTPSVSASRKGANANVAMQPALSAVQLPSSSQSRETPTEVVPESQAPTTTPSSPSPAVGNPEQPLRQPQRSSTDAPPAPPSLSSSPDEEEEEPMDERHRRELRISQGTLLEARAALAALLREAQSALEQRQDMMTRIHTMEIKIREHVREENYREADAVSETVAHTACGVLKCDELWSALGRRIAAAQRQLEEAVRGVASLLRVHEVELQNDEEKGQRRVHSQLHHDESDLRQCEDTVRARKEALTIKRSAAETRLQAARAGEAEVQRRVDAALGAMRTQKESLSNEVDGLDRLLDDLRAQIRQLEGKRAAAYAQLSKVADELQTAEATHAGELDAAAVSVDSCEGEVERINQRRSEVEAEEANIAAECAAREAAAAELLKELRARQDEREAVHRRTRALEQDTIPASDRYWKSWQDLLAVRLRGADVLFELPATARPAENAKGGSSASSTKADLLKQLDKLTGELEANEELRRDAQRRLEVSEARVAPLMAAKSAAVGSKNFKAAQQCADDLKVVQLSIKACQDDVELYDQQVQALGRTMKRVRSELASVEAEMRRYAADFKRDYGAAVDAFDEAVAHTPDYAQLPAESQGPDELEEAVRGLWGALRLEWLRAREDNAPASEPEQAEVAATVTPSTSPSLPPVGSTTEGATADLEPNAASKDLVLPSEEEVRRRLDELQTCLEEAMAREAYGECDSIQQRILQLEAQLALAAPPP</sequence>
<feature type="region of interest" description="Disordered" evidence="2">
    <location>
        <begin position="133"/>
        <end position="152"/>
    </location>
</feature>
<feature type="coiled-coil region" evidence="1">
    <location>
        <begin position="538"/>
        <end position="572"/>
    </location>
</feature>
<evidence type="ECO:0000313" key="4">
    <source>
        <dbReference type="Proteomes" id="UP000038009"/>
    </source>
</evidence>
<feature type="region of interest" description="Disordered" evidence="2">
    <location>
        <begin position="100"/>
        <end position="125"/>
    </location>
</feature>
<dbReference type="OMA" id="EDIACTH"/>
<feature type="region of interest" description="Disordered" evidence="2">
    <location>
        <begin position="251"/>
        <end position="270"/>
    </location>
</feature>
<feature type="coiled-coil region" evidence="1">
    <location>
        <begin position="598"/>
        <end position="625"/>
    </location>
</feature>
<feature type="coiled-coil region" evidence="1">
    <location>
        <begin position="366"/>
        <end position="393"/>
    </location>
</feature>
<dbReference type="EMBL" id="LJSK01000032">
    <property type="protein sequence ID" value="KPI89091.1"/>
    <property type="molecule type" value="Genomic_DNA"/>
</dbReference>
<feature type="compositionally biased region" description="Polar residues" evidence="2">
    <location>
        <begin position="283"/>
        <end position="292"/>
    </location>
</feature>
<feature type="compositionally biased region" description="Polar residues" evidence="2">
    <location>
        <begin position="111"/>
        <end position="123"/>
    </location>
</feature>
<feature type="compositionally biased region" description="Low complexity" evidence="2">
    <location>
        <begin position="889"/>
        <end position="905"/>
    </location>
</feature>
<keyword evidence="1" id="KW-0175">Coiled coil</keyword>
<dbReference type="Proteomes" id="UP000038009">
    <property type="component" value="Unassembled WGS sequence"/>
</dbReference>
<protein>
    <submittedName>
        <fullName evidence="3">Uncharacterized protein</fullName>
    </submittedName>
</protein>